<dbReference type="Proteomes" id="UP000809081">
    <property type="component" value="Unassembled WGS sequence"/>
</dbReference>
<dbReference type="PANTHER" id="PTHR42919">
    <property type="entry name" value="N-ALPHA-ACETYLTRANSFERASE"/>
    <property type="match status" value="1"/>
</dbReference>
<name>A0ABS2PM54_9STRE</name>
<keyword evidence="1" id="KW-0808">Transferase</keyword>
<dbReference type="PANTHER" id="PTHR42919:SF8">
    <property type="entry name" value="N-ALPHA-ACETYLTRANSFERASE 50"/>
    <property type="match status" value="1"/>
</dbReference>
<keyword evidence="2" id="KW-0012">Acyltransferase</keyword>
<evidence type="ECO:0000313" key="4">
    <source>
        <dbReference type="EMBL" id="MBM7636434.1"/>
    </source>
</evidence>
<sequence>MAVITVEKIATNQVKDLRQLAMDSFTETFAHDNTPDQLEHYYQTAYSEETLVAELGHPESEHYFVKVDGQLAGFLKINWGAAQTEQELENSFEIQRIYILQAFQGHGLGKKLFEYALQLAQERGFTWAWLGVWEKNFKAQAFYAKYGFEKFAEHAFPVSEDKIDLDWLLKKKLN</sequence>
<dbReference type="CDD" id="cd04301">
    <property type="entry name" value="NAT_SF"/>
    <property type="match status" value="1"/>
</dbReference>
<dbReference type="PROSITE" id="PS51186">
    <property type="entry name" value="GNAT"/>
    <property type="match status" value="1"/>
</dbReference>
<dbReference type="InterPro" id="IPR051556">
    <property type="entry name" value="N-term/lysine_N-AcTrnsfr"/>
</dbReference>
<evidence type="ECO:0000259" key="3">
    <source>
        <dbReference type="PROSITE" id="PS51186"/>
    </source>
</evidence>
<accession>A0ABS2PM54</accession>
<organism evidence="4 5">
    <name type="scientific">Streptococcus saliviloxodontae</name>
    <dbReference type="NCBI Taxonomy" id="1349416"/>
    <lineage>
        <taxon>Bacteria</taxon>
        <taxon>Bacillati</taxon>
        <taxon>Bacillota</taxon>
        <taxon>Bacilli</taxon>
        <taxon>Lactobacillales</taxon>
        <taxon>Streptococcaceae</taxon>
        <taxon>Streptococcus</taxon>
    </lineage>
</organism>
<dbReference type="Gene3D" id="3.40.630.30">
    <property type="match status" value="1"/>
</dbReference>
<keyword evidence="5" id="KW-1185">Reference proteome</keyword>
<reference evidence="4 5" key="1">
    <citation type="submission" date="2021-01" db="EMBL/GenBank/DDBJ databases">
        <title>Genomic Encyclopedia of Type Strains, Phase IV (KMG-IV): sequencing the most valuable type-strain genomes for metagenomic binning, comparative biology and taxonomic classification.</title>
        <authorList>
            <person name="Goeker M."/>
        </authorList>
    </citation>
    <scope>NUCLEOTIDE SEQUENCE [LARGE SCALE GENOMIC DNA]</scope>
    <source>
        <strain evidence="4 5">DSM 27513</strain>
    </source>
</reference>
<protein>
    <submittedName>
        <fullName evidence="4">Ribosomal protein S18 acetylase RimI-like enzyme</fullName>
    </submittedName>
</protein>
<dbReference type="InterPro" id="IPR000182">
    <property type="entry name" value="GNAT_dom"/>
</dbReference>
<gene>
    <name evidence="4" type="ORF">JOC31_001255</name>
</gene>
<evidence type="ECO:0000313" key="5">
    <source>
        <dbReference type="Proteomes" id="UP000809081"/>
    </source>
</evidence>
<comment type="caution">
    <text evidence="4">The sequence shown here is derived from an EMBL/GenBank/DDBJ whole genome shotgun (WGS) entry which is preliminary data.</text>
</comment>
<dbReference type="RefSeq" id="WP_205017310.1">
    <property type="nucleotide sequence ID" value="NZ_JAFBEI010000024.1"/>
</dbReference>
<proteinExistence type="predicted"/>
<dbReference type="SUPFAM" id="SSF55729">
    <property type="entry name" value="Acyl-CoA N-acyltransferases (Nat)"/>
    <property type="match status" value="1"/>
</dbReference>
<dbReference type="InterPro" id="IPR016181">
    <property type="entry name" value="Acyl_CoA_acyltransferase"/>
</dbReference>
<feature type="domain" description="N-acetyltransferase" evidence="3">
    <location>
        <begin position="4"/>
        <end position="174"/>
    </location>
</feature>
<dbReference type="EMBL" id="JAFBEI010000024">
    <property type="protein sequence ID" value="MBM7636434.1"/>
    <property type="molecule type" value="Genomic_DNA"/>
</dbReference>
<dbReference type="Pfam" id="PF00583">
    <property type="entry name" value="Acetyltransf_1"/>
    <property type="match status" value="1"/>
</dbReference>
<evidence type="ECO:0000256" key="2">
    <source>
        <dbReference type="ARBA" id="ARBA00023315"/>
    </source>
</evidence>
<evidence type="ECO:0000256" key="1">
    <source>
        <dbReference type="ARBA" id="ARBA00022679"/>
    </source>
</evidence>